<dbReference type="EMBL" id="CM037017">
    <property type="protein sequence ID" value="KAH7677406.1"/>
    <property type="molecule type" value="Genomic_DNA"/>
</dbReference>
<protein>
    <submittedName>
        <fullName evidence="1">Leucine-rich repeat protein</fullName>
    </submittedName>
</protein>
<evidence type="ECO:0000313" key="1">
    <source>
        <dbReference type="EMBL" id="KAH7677406.1"/>
    </source>
</evidence>
<dbReference type="Proteomes" id="UP000827976">
    <property type="component" value="Chromosome 7"/>
</dbReference>
<name>A0ACB7VSH0_DIOAL</name>
<proteinExistence type="predicted"/>
<accession>A0ACB7VSH0</accession>
<comment type="caution">
    <text evidence="1">The sequence shown here is derived from an EMBL/GenBank/DDBJ whole genome shotgun (WGS) entry which is preliminary data.</text>
</comment>
<gene>
    <name evidence="1" type="ORF">IHE45_07G082400</name>
</gene>
<sequence length="530" mass="58675">MSLFTLPILEELNRADNKLSGQLQEFTNASSTLQSVLLHGNNLQGKLPKSLADLSTLMSLYLGSNNFDDSLVELELFGHLQNLTDLDLSGINMLIFDQIADSSRLFPSLTVLELNSCNLTTIPSFLKHSKNVEYLDLSNNRINGAIPNWICSSSLFYLNLSSNLFTSVEGSFSNSSTGSVFIDLHSNLLQGLIPLPLPNSILVDYSNNLFTSSIPFNISYYLKKTTFFSLSNNSLTGEVPSSICTATKLYIFYISHNNLSSSIPACLLESLIHLGVLHARENSFQGSMMAGICESNRSFVNLQIFDISSNHFTGSLPSECFKSMKAMMVHQGQMETIGYRDISLGLPYYQDTITVDLKGFEMKLVKILTTFTFINLSDNQFVGNIPQVFGDLKSLHCLNMSLNGFTSEIPRVLGDMSDLEALDLSRNQLSRVIPSSLTSLTFLEFLNLSNNNLVGRVPQIYKFSTFSNSSFEGNLGLCWSPLSKDCINSTSVEPSSDSKNAPAKFDMDEIWFWMFTGLGYGVGFAAVIIY</sequence>
<reference evidence="2" key="1">
    <citation type="journal article" date="2022" name="Nat. Commun.">
        <title>Chromosome evolution and the genetic basis of agronomically important traits in greater yam.</title>
        <authorList>
            <person name="Bredeson J.V."/>
            <person name="Lyons J.B."/>
            <person name="Oniyinde I.O."/>
            <person name="Okereke N.R."/>
            <person name="Kolade O."/>
            <person name="Nnabue I."/>
            <person name="Nwadili C.O."/>
            <person name="Hribova E."/>
            <person name="Parker M."/>
            <person name="Nwogha J."/>
            <person name="Shu S."/>
            <person name="Carlson J."/>
            <person name="Kariba R."/>
            <person name="Muthemba S."/>
            <person name="Knop K."/>
            <person name="Barton G.J."/>
            <person name="Sherwood A.V."/>
            <person name="Lopez-Montes A."/>
            <person name="Asiedu R."/>
            <person name="Jamnadass R."/>
            <person name="Muchugi A."/>
            <person name="Goodstein D."/>
            <person name="Egesi C.N."/>
            <person name="Featherston J."/>
            <person name="Asfaw A."/>
            <person name="Simpson G.G."/>
            <person name="Dolezel J."/>
            <person name="Hendre P.S."/>
            <person name="Van Deynze A."/>
            <person name="Kumar P.L."/>
            <person name="Obidiegwu J.E."/>
            <person name="Bhattacharjee R."/>
            <person name="Rokhsar D.S."/>
        </authorList>
    </citation>
    <scope>NUCLEOTIDE SEQUENCE [LARGE SCALE GENOMIC DNA]</scope>
    <source>
        <strain evidence="2">cv. TDa95/00328</strain>
    </source>
</reference>
<evidence type="ECO:0000313" key="2">
    <source>
        <dbReference type="Proteomes" id="UP000827976"/>
    </source>
</evidence>
<keyword evidence="2" id="KW-1185">Reference proteome</keyword>
<organism evidence="1 2">
    <name type="scientific">Dioscorea alata</name>
    <name type="common">Purple yam</name>
    <dbReference type="NCBI Taxonomy" id="55571"/>
    <lineage>
        <taxon>Eukaryota</taxon>
        <taxon>Viridiplantae</taxon>
        <taxon>Streptophyta</taxon>
        <taxon>Embryophyta</taxon>
        <taxon>Tracheophyta</taxon>
        <taxon>Spermatophyta</taxon>
        <taxon>Magnoliopsida</taxon>
        <taxon>Liliopsida</taxon>
        <taxon>Dioscoreales</taxon>
        <taxon>Dioscoreaceae</taxon>
        <taxon>Dioscorea</taxon>
    </lineage>
</organism>